<reference evidence="1 3" key="2">
    <citation type="journal article" date="2013" name="Nature">
        <title>Insights into bilaterian evolution from three spiralian genomes.</title>
        <authorList>
            <person name="Simakov O."/>
            <person name="Marletaz F."/>
            <person name="Cho S.J."/>
            <person name="Edsinger-Gonzales E."/>
            <person name="Havlak P."/>
            <person name="Hellsten U."/>
            <person name="Kuo D.H."/>
            <person name="Larsson T."/>
            <person name="Lv J."/>
            <person name="Arendt D."/>
            <person name="Savage R."/>
            <person name="Osoegawa K."/>
            <person name="de Jong P."/>
            <person name="Grimwood J."/>
            <person name="Chapman J.A."/>
            <person name="Shapiro H."/>
            <person name="Aerts A."/>
            <person name="Otillar R.P."/>
            <person name="Terry A.Y."/>
            <person name="Boore J.L."/>
            <person name="Grigoriev I.V."/>
            <person name="Lindberg D.R."/>
            <person name="Seaver E.C."/>
            <person name="Weisblat D.A."/>
            <person name="Putnam N.H."/>
            <person name="Rokhsar D.S."/>
        </authorList>
    </citation>
    <scope>NUCLEOTIDE SEQUENCE</scope>
</reference>
<dbReference type="KEGG" id="hro:HELRODRAFT_183389"/>
<dbReference type="CTD" id="20208998"/>
<dbReference type="HOGENOM" id="CLU_2186755_0_0_1"/>
<reference evidence="2" key="3">
    <citation type="submission" date="2015-06" db="UniProtKB">
        <authorList>
            <consortium name="EnsemblMetazoa"/>
        </authorList>
    </citation>
    <scope>IDENTIFICATION</scope>
</reference>
<gene>
    <name evidence="2" type="primary">20208998</name>
    <name evidence="1" type="ORF">HELRODRAFT_183389</name>
</gene>
<reference evidence="3" key="1">
    <citation type="submission" date="2012-12" db="EMBL/GenBank/DDBJ databases">
        <authorList>
            <person name="Hellsten U."/>
            <person name="Grimwood J."/>
            <person name="Chapman J.A."/>
            <person name="Shapiro H."/>
            <person name="Aerts A."/>
            <person name="Otillar R.P."/>
            <person name="Terry A.Y."/>
            <person name="Boore J.L."/>
            <person name="Simakov O."/>
            <person name="Marletaz F."/>
            <person name="Cho S.-J."/>
            <person name="Edsinger-Gonzales E."/>
            <person name="Havlak P."/>
            <person name="Kuo D.-H."/>
            <person name="Larsson T."/>
            <person name="Lv J."/>
            <person name="Arendt D."/>
            <person name="Savage R."/>
            <person name="Osoegawa K."/>
            <person name="de Jong P."/>
            <person name="Lindberg D.R."/>
            <person name="Seaver E.C."/>
            <person name="Weisblat D.A."/>
            <person name="Putnam N.H."/>
            <person name="Grigoriev I.V."/>
            <person name="Rokhsar D.S."/>
        </authorList>
    </citation>
    <scope>NUCLEOTIDE SEQUENCE</scope>
</reference>
<organism evidence="2 3">
    <name type="scientific">Helobdella robusta</name>
    <name type="common">Californian leech</name>
    <dbReference type="NCBI Taxonomy" id="6412"/>
    <lineage>
        <taxon>Eukaryota</taxon>
        <taxon>Metazoa</taxon>
        <taxon>Spiralia</taxon>
        <taxon>Lophotrochozoa</taxon>
        <taxon>Annelida</taxon>
        <taxon>Clitellata</taxon>
        <taxon>Hirudinea</taxon>
        <taxon>Rhynchobdellida</taxon>
        <taxon>Glossiphoniidae</taxon>
        <taxon>Helobdella</taxon>
    </lineage>
</organism>
<dbReference type="InParanoid" id="T1FJJ9"/>
<accession>T1FJJ9</accession>
<evidence type="ECO:0000313" key="2">
    <source>
        <dbReference type="EnsemblMetazoa" id="HelroP183389"/>
    </source>
</evidence>
<dbReference type="EMBL" id="KB095840">
    <property type="protein sequence ID" value="ESO11214.1"/>
    <property type="molecule type" value="Genomic_DNA"/>
</dbReference>
<dbReference type="EMBL" id="AMQM01008740">
    <property type="status" value="NOT_ANNOTATED_CDS"/>
    <property type="molecule type" value="Genomic_DNA"/>
</dbReference>
<proteinExistence type="predicted"/>
<dbReference type="RefSeq" id="XP_009010669.1">
    <property type="nucleotide sequence ID" value="XM_009012421.1"/>
</dbReference>
<protein>
    <submittedName>
        <fullName evidence="1 2">Uncharacterized protein</fullName>
    </submittedName>
</protein>
<sequence length="109" mass="12363">MQHFVNGDGAKAAKFLNNKQHNRTTIKHATTQCCNTTTHTFCRTARRDSRQMALLKIRTQTSINQKSKRSSSIATENVGKIKKNIRCPYLRFEDVIQYGGGNTIFLSSK</sequence>
<dbReference type="GeneID" id="20208998"/>
<dbReference type="EnsemblMetazoa" id="HelroT183389">
    <property type="protein sequence ID" value="HelroP183389"/>
    <property type="gene ID" value="HelroG183389"/>
</dbReference>
<dbReference type="AlphaFoldDB" id="T1FJJ9"/>
<keyword evidence="3" id="KW-1185">Reference proteome</keyword>
<evidence type="ECO:0000313" key="3">
    <source>
        <dbReference type="Proteomes" id="UP000015101"/>
    </source>
</evidence>
<name>T1FJJ9_HELRO</name>
<evidence type="ECO:0000313" key="1">
    <source>
        <dbReference type="EMBL" id="ESO11214.1"/>
    </source>
</evidence>
<dbReference type="Proteomes" id="UP000015101">
    <property type="component" value="Unassembled WGS sequence"/>
</dbReference>